<comment type="similarity">
    <text evidence="8 9">Belongs to the ZipA family.</text>
</comment>
<dbReference type="EMBL" id="CP134145">
    <property type="protein sequence ID" value="WNC70939.1"/>
    <property type="molecule type" value="Genomic_DNA"/>
</dbReference>
<evidence type="ECO:0000256" key="3">
    <source>
        <dbReference type="ARBA" id="ARBA00022618"/>
    </source>
</evidence>
<keyword evidence="10" id="KW-0175">Coiled coil</keyword>
<keyword evidence="5 8" id="KW-1133">Transmembrane helix</keyword>
<proteinExistence type="inferred from homology"/>
<dbReference type="Gene3D" id="3.30.1400.10">
    <property type="entry name" value="ZipA, C-terminal FtsZ-binding domain"/>
    <property type="match status" value="1"/>
</dbReference>
<comment type="subcellular location">
    <subcellularLocation>
        <location evidence="8">Cell inner membrane</location>
        <topology evidence="8">Single-pass type I membrane protein</topology>
    </subcellularLocation>
    <text evidence="8">Localizes to the Z ring in an FtsZ-dependent manner.</text>
</comment>
<comment type="function">
    <text evidence="8 9">Essential cell division protein that stabilizes the FtsZ protofilaments by cross-linking them and that serves as a cytoplasmic membrane anchor for the Z ring. Also required for the recruitment to the septal ring of downstream cell division proteins.</text>
</comment>
<dbReference type="GO" id="GO:0051301">
    <property type="term" value="P:cell division"/>
    <property type="evidence" value="ECO:0007669"/>
    <property type="project" value="UniProtKB-KW"/>
</dbReference>
<keyword evidence="3 8" id="KW-0132">Cell division</keyword>
<evidence type="ECO:0000256" key="8">
    <source>
        <dbReference type="HAMAP-Rule" id="MF_00509"/>
    </source>
</evidence>
<keyword evidence="13" id="KW-1185">Reference proteome</keyword>
<dbReference type="SMART" id="SM00771">
    <property type="entry name" value="ZipA_C"/>
    <property type="match status" value="1"/>
</dbReference>
<dbReference type="SUPFAM" id="SSF64383">
    <property type="entry name" value="Cell-division protein ZipA, C-terminal domain"/>
    <property type="match status" value="1"/>
</dbReference>
<dbReference type="Proteomes" id="UP001258994">
    <property type="component" value="Chromosome"/>
</dbReference>
<gene>
    <name evidence="8 12" type="primary">zipA</name>
    <name evidence="12" type="ORF">RGQ13_12445</name>
</gene>
<feature type="coiled-coil region" evidence="10">
    <location>
        <begin position="228"/>
        <end position="255"/>
    </location>
</feature>
<reference evidence="13" key="1">
    <citation type="submission" date="2023-09" db="EMBL/GenBank/DDBJ databases">
        <authorList>
            <person name="Li S."/>
            <person name="Li X."/>
            <person name="Zhang C."/>
            <person name="Zhao Z."/>
        </authorList>
    </citation>
    <scope>NUCLEOTIDE SEQUENCE [LARGE SCALE GENOMIC DNA]</scope>
    <source>
        <strain evidence="13">SQ149</strain>
    </source>
</reference>
<dbReference type="Pfam" id="PF04354">
    <property type="entry name" value="ZipA_C"/>
    <property type="match status" value="1"/>
</dbReference>
<keyword evidence="6 8" id="KW-0472">Membrane</keyword>
<keyword evidence="7 8" id="KW-0131">Cell cycle</keyword>
<evidence type="ECO:0000256" key="9">
    <source>
        <dbReference type="RuleBase" id="RU003612"/>
    </source>
</evidence>
<evidence type="ECO:0000256" key="2">
    <source>
        <dbReference type="ARBA" id="ARBA00022519"/>
    </source>
</evidence>
<organism evidence="12 13">
    <name type="scientific">Thalassotalea psychrophila</name>
    <dbReference type="NCBI Taxonomy" id="3065647"/>
    <lineage>
        <taxon>Bacteria</taxon>
        <taxon>Pseudomonadati</taxon>
        <taxon>Pseudomonadota</taxon>
        <taxon>Gammaproteobacteria</taxon>
        <taxon>Alteromonadales</taxon>
        <taxon>Colwelliaceae</taxon>
        <taxon>Thalassotalea</taxon>
    </lineage>
</organism>
<dbReference type="NCBIfam" id="TIGR02205">
    <property type="entry name" value="septum_zipA"/>
    <property type="match status" value="1"/>
</dbReference>
<evidence type="ECO:0000256" key="5">
    <source>
        <dbReference type="ARBA" id="ARBA00022989"/>
    </source>
</evidence>
<evidence type="ECO:0000259" key="11">
    <source>
        <dbReference type="SMART" id="SM00771"/>
    </source>
</evidence>
<name>A0ABY9TT81_9GAMM</name>
<protein>
    <recommendedName>
        <fullName evidence="8 9">Cell division protein ZipA</fullName>
    </recommendedName>
</protein>
<dbReference type="InterPro" id="IPR007449">
    <property type="entry name" value="ZipA_FtsZ-bd_C"/>
</dbReference>
<keyword evidence="1 8" id="KW-1003">Cell membrane</keyword>
<evidence type="ECO:0000256" key="6">
    <source>
        <dbReference type="ARBA" id="ARBA00023136"/>
    </source>
</evidence>
<evidence type="ECO:0000313" key="13">
    <source>
        <dbReference type="Proteomes" id="UP001258994"/>
    </source>
</evidence>
<evidence type="ECO:0000256" key="1">
    <source>
        <dbReference type="ARBA" id="ARBA00022475"/>
    </source>
</evidence>
<feature type="transmembrane region" description="Helical" evidence="8">
    <location>
        <begin position="6"/>
        <end position="24"/>
    </location>
</feature>
<dbReference type="InterPro" id="IPR036765">
    <property type="entry name" value="ZipA_FtsZ-bd_C_sf"/>
</dbReference>
<dbReference type="InterPro" id="IPR011919">
    <property type="entry name" value="Cell_div_ZipA"/>
</dbReference>
<evidence type="ECO:0000313" key="12">
    <source>
        <dbReference type="EMBL" id="WNC70939.1"/>
    </source>
</evidence>
<dbReference type="PANTHER" id="PTHR38685:SF1">
    <property type="entry name" value="CELL DIVISION PROTEIN ZIPA"/>
    <property type="match status" value="1"/>
</dbReference>
<evidence type="ECO:0000256" key="4">
    <source>
        <dbReference type="ARBA" id="ARBA00022692"/>
    </source>
</evidence>
<dbReference type="HAMAP" id="MF_00509">
    <property type="entry name" value="ZipA"/>
    <property type="match status" value="1"/>
</dbReference>
<dbReference type="RefSeq" id="WP_348390074.1">
    <property type="nucleotide sequence ID" value="NZ_CP134145.1"/>
</dbReference>
<keyword evidence="2 8" id="KW-0997">Cell inner membrane</keyword>
<feature type="domain" description="ZipA C-terminal FtsZ-binding" evidence="11">
    <location>
        <begin position="254"/>
        <end position="384"/>
    </location>
</feature>
<evidence type="ECO:0000256" key="7">
    <source>
        <dbReference type="ARBA" id="ARBA00023306"/>
    </source>
</evidence>
<keyword evidence="4 8" id="KW-0812">Transmembrane</keyword>
<dbReference type="PANTHER" id="PTHR38685">
    <property type="entry name" value="CELL DIVISION PROTEIN ZIPA"/>
    <property type="match status" value="1"/>
</dbReference>
<evidence type="ECO:0000256" key="10">
    <source>
        <dbReference type="SAM" id="Coils"/>
    </source>
</evidence>
<comment type="subunit">
    <text evidence="8">Interacts with FtsZ via their C-terminal domains.</text>
</comment>
<sequence length="396" mass="43724">MELNFRTILIIISVIVIGGIYFHGRLKIRKGGKNPYKLKAKVVEDDFAEEEARNYDTQGFDQDGVGRPKPITLDAAEMPELTEQQSADLQANTPPPIEDDQLAEQAPTFSDIEVLEQSAPIEDVEADMTTKTEAVFKDPVSVKKSSVKKVATATATVKAKPETVVDSSEPVFTVSETIVEDELPTISALPEVEPVNVVEADKPVKVKAKTKIEAKVQSENVQPIGKTKSRAELKRDQLEMDFDRANNNRKVEIEQEVLALSVVVNENQLISGAALLPNFLTLGLKFGEMNIFHRHQDNAGNGKITFSVANMVNPGTFDLDNMESFSTKGITLFMTLPNAGDPVKVFKQMLSAAKQVANEFGGQVLDGQRSVMTKQTEQHYLSKIREFDRKARLAGY</sequence>
<accession>A0ABY9TT81</accession>